<protein>
    <submittedName>
        <fullName evidence="1">Uncharacterized protein</fullName>
    </submittedName>
</protein>
<dbReference type="EMBL" id="SOAX01000002">
    <property type="protein sequence ID" value="TDT43151.1"/>
    <property type="molecule type" value="Genomic_DNA"/>
</dbReference>
<sequence>MDTEKALTDPAAVFSTPREVVAEQALNTDQKIQILRRWEYDARELSVAEEENMSGGDGELLDQVLRCLHELGFSQDQGEGSPTKQGGV</sequence>
<dbReference type="OrthoDB" id="5405867at2"/>
<organism evidence="1 2">
    <name type="scientific">Halospina denitrificans</name>
    <dbReference type="NCBI Taxonomy" id="332522"/>
    <lineage>
        <taxon>Bacteria</taxon>
        <taxon>Pseudomonadati</taxon>
        <taxon>Pseudomonadota</taxon>
        <taxon>Gammaproteobacteria</taxon>
        <taxon>Halospina</taxon>
    </lineage>
</organism>
<dbReference type="Proteomes" id="UP000295830">
    <property type="component" value="Unassembled WGS sequence"/>
</dbReference>
<dbReference type="AlphaFoldDB" id="A0A4R7JXF7"/>
<accession>A0A4R7JXF7</accession>
<proteinExistence type="predicted"/>
<gene>
    <name evidence="1" type="ORF">DES49_0961</name>
</gene>
<name>A0A4R7JXF7_9GAMM</name>
<reference evidence="1 2" key="1">
    <citation type="submission" date="2019-03" db="EMBL/GenBank/DDBJ databases">
        <title>Genomic Encyclopedia of Type Strains, Phase IV (KMG-IV): sequencing the most valuable type-strain genomes for metagenomic binning, comparative biology and taxonomic classification.</title>
        <authorList>
            <person name="Goeker M."/>
        </authorList>
    </citation>
    <scope>NUCLEOTIDE SEQUENCE [LARGE SCALE GENOMIC DNA]</scope>
    <source>
        <strain evidence="1 2">DSM 15505</strain>
    </source>
</reference>
<evidence type="ECO:0000313" key="1">
    <source>
        <dbReference type="EMBL" id="TDT43151.1"/>
    </source>
</evidence>
<evidence type="ECO:0000313" key="2">
    <source>
        <dbReference type="Proteomes" id="UP000295830"/>
    </source>
</evidence>
<comment type="caution">
    <text evidence="1">The sequence shown here is derived from an EMBL/GenBank/DDBJ whole genome shotgun (WGS) entry which is preliminary data.</text>
</comment>
<dbReference type="RefSeq" id="WP_133735238.1">
    <property type="nucleotide sequence ID" value="NZ_SOAX01000002.1"/>
</dbReference>
<keyword evidence="2" id="KW-1185">Reference proteome</keyword>